<dbReference type="PANTHER" id="PTHR13610:SF9">
    <property type="entry name" value="FI06469P"/>
    <property type="match status" value="1"/>
</dbReference>
<evidence type="ECO:0000259" key="5">
    <source>
        <dbReference type="Pfam" id="PF08123"/>
    </source>
</evidence>
<dbReference type="AlphaFoldDB" id="A0A2H0KET1"/>
<name>A0A2H0KET1_9BACT</name>
<comment type="caution">
    <text evidence="6">The sequence shown here is derived from an EMBL/GenBank/DDBJ whole genome shotgun (WGS) entry which is preliminary data.</text>
</comment>
<feature type="domain" description="DOT1" evidence="5">
    <location>
        <begin position="40"/>
        <end position="86"/>
    </location>
</feature>
<evidence type="ECO:0000256" key="4">
    <source>
        <dbReference type="SAM" id="Phobius"/>
    </source>
</evidence>
<dbReference type="CDD" id="cd02440">
    <property type="entry name" value="AdoMet_MTases"/>
    <property type="match status" value="1"/>
</dbReference>
<keyword evidence="4" id="KW-1133">Transmembrane helix</keyword>
<evidence type="ECO:0000256" key="3">
    <source>
        <dbReference type="ARBA" id="ARBA00022691"/>
    </source>
</evidence>
<dbReference type="InterPro" id="IPR026170">
    <property type="entry name" value="FAM173A/B"/>
</dbReference>
<dbReference type="GO" id="GO:0032259">
    <property type="term" value="P:methylation"/>
    <property type="evidence" value="ECO:0007669"/>
    <property type="project" value="UniProtKB-KW"/>
</dbReference>
<accession>A0A2H0KET1</accession>
<dbReference type="Proteomes" id="UP000231371">
    <property type="component" value="Unassembled WGS sequence"/>
</dbReference>
<dbReference type="InterPro" id="IPR025789">
    <property type="entry name" value="DOT1_dom"/>
</dbReference>
<sequence length="178" mass="20552">MLGLIVYFFGLALCFILIIFAWSMIVFSFFGPPAVPTPSKIIKEVLKEISPQKDDFFIDLGSGTGRVVKTVVREYGVKGLGVEINPLFVWWARLTAKLGGLKNIEFKRENFFKTDFAKADIVFMYLLPKYLSKMAEKIEKEGKTGTIVVSQRFWIDGWEKYLIKEIKRKHNSTYTYQI</sequence>
<gene>
    <name evidence="6" type="ORF">COV89_04180</name>
</gene>
<organism evidence="6 7">
    <name type="scientific">Candidatus Shapirobacteria bacterium CG11_big_fil_rev_8_21_14_0_20_40_12</name>
    <dbReference type="NCBI Taxonomy" id="1974889"/>
    <lineage>
        <taxon>Bacteria</taxon>
        <taxon>Candidatus Shapironibacteriota</taxon>
    </lineage>
</organism>
<evidence type="ECO:0000313" key="6">
    <source>
        <dbReference type="EMBL" id="PIQ69760.1"/>
    </source>
</evidence>
<keyword evidence="2" id="KW-0808">Transferase</keyword>
<dbReference type="InterPro" id="IPR029063">
    <property type="entry name" value="SAM-dependent_MTases_sf"/>
</dbReference>
<evidence type="ECO:0000256" key="1">
    <source>
        <dbReference type="ARBA" id="ARBA00022603"/>
    </source>
</evidence>
<dbReference type="EMBL" id="PCVI01000064">
    <property type="protein sequence ID" value="PIQ69760.1"/>
    <property type="molecule type" value="Genomic_DNA"/>
</dbReference>
<feature type="transmembrane region" description="Helical" evidence="4">
    <location>
        <begin position="6"/>
        <end position="30"/>
    </location>
</feature>
<evidence type="ECO:0000256" key="2">
    <source>
        <dbReference type="ARBA" id="ARBA00022679"/>
    </source>
</evidence>
<evidence type="ECO:0000313" key="7">
    <source>
        <dbReference type="Proteomes" id="UP000231371"/>
    </source>
</evidence>
<dbReference type="Pfam" id="PF08123">
    <property type="entry name" value="DOT1"/>
    <property type="match status" value="1"/>
</dbReference>
<keyword evidence="1" id="KW-0489">Methyltransferase</keyword>
<dbReference type="SUPFAM" id="SSF53335">
    <property type="entry name" value="S-adenosyl-L-methionine-dependent methyltransferases"/>
    <property type="match status" value="1"/>
</dbReference>
<reference evidence="6 7" key="1">
    <citation type="submission" date="2017-09" db="EMBL/GenBank/DDBJ databases">
        <title>Depth-based differentiation of microbial function through sediment-hosted aquifers and enrichment of novel symbionts in the deep terrestrial subsurface.</title>
        <authorList>
            <person name="Probst A.J."/>
            <person name="Ladd B."/>
            <person name="Jarett J.K."/>
            <person name="Geller-Mcgrath D.E."/>
            <person name="Sieber C.M."/>
            <person name="Emerson J.B."/>
            <person name="Anantharaman K."/>
            <person name="Thomas B.C."/>
            <person name="Malmstrom R."/>
            <person name="Stieglmeier M."/>
            <person name="Klingl A."/>
            <person name="Woyke T."/>
            <person name="Ryan C.M."/>
            <person name="Banfield J.F."/>
        </authorList>
    </citation>
    <scope>NUCLEOTIDE SEQUENCE [LARGE SCALE GENOMIC DNA]</scope>
    <source>
        <strain evidence="6">CG11_big_fil_rev_8_21_14_0_20_40_12</strain>
    </source>
</reference>
<dbReference type="Gene3D" id="3.40.50.150">
    <property type="entry name" value="Vaccinia Virus protein VP39"/>
    <property type="match status" value="1"/>
</dbReference>
<proteinExistence type="predicted"/>
<dbReference type="PANTHER" id="PTHR13610">
    <property type="entry name" value="METHYLTRANSFERASE DOMAIN-CONTAINING PROTEIN"/>
    <property type="match status" value="1"/>
</dbReference>
<keyword evidence="3" id="KW-0949">S-adenosyl-L-methionine</keyword>
<protein>
    <recommendedName>
        <fullName evidence="5">DOT1 domain-containing protein</fullName>
    </recommendedName>
</protein>
<dbReference type="GO" id="GO:0016279">
    <property type="term" value="F:protein-lysine N-methyltransferase activity"/>
    <property type="evidence" value="ECO:0007669"/>
    <property type="project" value="InterPro"/>
</dbReference>
<keyword evidence="4" id="KW-0472">Membrane</keyword>
<keyword evidence="4" id="KW-0812">Transmembrane</keyword>